<reference evidence="1 2" key="1">
    <citation type="submission" date="2016-01" db="EMBL/GenBank/DDBJ databases">
        <title>Whole genome sequencing of Bhargavaea cecembensis T14.</title>
        <authorList>
            <person name="Hong K.W."/>
        </authorList>
    </citation>
    <scope>NUCLEOTIDE SEQUENCE [LARGE SCALE GENOMIC DNA]</scope>
    <source>
        <strain evidence="1 2">T14</strain>
    </source>
</reference>
<accession>A0A163FL33</accession>
<evidence type="ECO:0000313" key="1">
    <source>
        <dbReference type="EMBL" id="KZE38887.1"/>
    </source>
</evidence>
<dbReference type="InterPro" id="IPR010866">
    <property type="entry name" value="A-2_8-polyST"/>
</dbReference>
<dbReference type="Proteomes" id="UP000076490">
    <property type="component" value="Unassembled WGS sequence"/>
</dbReference>
<comment type="caution">
    <text evidence="1">The sequence shown here is derived from an EMBL/GenBank/DDBJ whole genome shotgun (WGS) entry which is preliminary data.</text>
</comment>
<dbReference type="RefSeq" id="WP_063180868.1">
    <property type="nucleotide sequence ID" value="NZ_LQNT01000009.1"/>
</dbReference>
<organism evidence="1 2">
    <name type="scientific">Bhargavaea cecembensis</name>
    <dbReference type="NCBI Taxonomy" id="394098"/>
    <lineage>
        <taxon>Bacteria</taxon>
        <taxon>Bacillati</taxon>
        <taxon>Bacillota</taxon>
        <taxon>Bacilli</taxon>
        <taxon>Bacillales</taxon>
        <taxon>Caryophanaceae</taxon>
        <taxon>Bhargavaea</taxon>
    </lineage>
</organism>
<dbReference type="EMBL" id="LQNT01000009">
    <property type="protein sequence ID" value="KZE38887.1"/>
    <property type="molecule type" value="Genomic_DNA"/>
</dbReference>
<evidence type="ECO:0000313" key="2">
    <source>
        <dbReference type="Proteomes" id="UP000076490"/>
    </source>
</evidence>
<name>A0A163FL33_9BACL</name>
<gene>
    <name evidence="1" type="ORF">AV656_08280</name>
</gene>
<dbReference type="Pfam" id="PF07388">
    <property type="entry name" value="A-2_8-polyST"/>
    <property type="match status" value="1"/>
</dbReference>
<dbReference type="Gene3D" id="3.40.50.11110">
    <property type="entry name" value="Sialyltransferase, C-terminal GT-B Rossman nucleotide-binding domain"/>
    <property type="match status" value="1"/>
</dbReference>
<protein>
    <submittedName>
        <fullName evidence="1">Uncharacterized protein</fullName>
    </submittedName>
</protein>
<proteinExistence type="predicted"/>
<sequence>MDNDYVTRHEIEDAIIRNEFGEIDFYAYCITPWHAIGVRAYINSMLKRNNSLRGVILISHNPGTDYLIDSDVFLFDLDVDVKIFKCKDSRRANKAQYFFKLIKSMQKVQPPRDNERLLHILRPFRPDIRFAVDYQQNTRRECKLVCLDEGVGTYKTDYEILKEKIRGSITTGSIHFLMSSFYKFLLLRNRLVPEYYTLFKDNKGLLEINLNIAKEYKKCIRQSVVSSINIETPKYALLLTQPFEIEQDVSSKNEINDIFDHLLKLFKQLGYEIIVKPHPREGKDVIDEYKQRGFKVLETKLPLEIYMESLKKKPEVVIGAVSTSLITANALNEVPAISVVYMNSEKLDRGYLKTADTFRERYGKFIHFPKSDFEIMNLINTLRKE</sequence>
<dbReference type="AlphaFoldDB" id="A0A163FL33"/>
<dbReference type="OrthoDB" id="1100792at2"/>